<accession>A0A7R9H5X5</accession>
<gene>
    <name evidence="1" type="ORF">TCEB3V08_LOCUS10299</name>
</gene>
<organism evidence="1">
    <name type="scientific">Timema cristinae</name>
    <name type="common">Walking stick</name>
    <dbReference type="NCBI Taxonomy" id="61476"/>
    <lineage>
        <taxon>Eukaryota</taxon>
        <taxon>Metazoa</taxon>
        <taxon>Ecdysozoa</taxon>
        <taxon>Arthropoda</taxon>
        <taxon>Hexapoda</taxon>
        <taxon>Insecta</taxon>
        <taxon>Pterygota</taxon>
        <taxon>Neoptera</taxon>
        <taxon>Polyneoptera</taxon>
        <taxon>Phasmatodea</taxon>
        <taxon>Timematodea</taxon>
        <taxon>Timematoidea</taxon>
        <taxon>Timematidae</taxon>
        <taxon>Timema</taxon>
    </lineage>
</organism>
<reference evidence="1" key="1">
    <citation type="submission" date="2020-11" db="EMBL/GenBank/DDBJ databases">
        <authorList>
            <person name="Tran Van P."/>
        </authorList>
    </citation>
    <scope>NUCLEOTIDE SEQUENCE</scope>
</reference>
<dbReference type="EMBL" id="OC321431">
    <property type="protein sequence ID" value="CAD7410048.1"/>
    <property type="molecule type" value="Genomic_DNA"/>
</dbReference>
<evidence type="ECO:0000313" key="1">
    <source>
        <dbReference type="EMBL" id="CAD7410048.1"/>
    </source>
</evidence>
<dbReference type="AlphaFoldDB" id="A0A7R9H5X5"/>
<protein>
    <submittedName>
        <fullName evidence="1">Uncharacterized protein</fullName>
    </submittedName>
</protein>
<name>A0A7R9H5X5_TIMCR</name>
<proteinExistence type="predicted"/>
<sequence length="93" mass="9922">MAVGRTGCQRQSKTAESRRSSFVRRFALANALVVLSSATEDGEIEVRISELQDLGRDPPAQCSAGPVGDDSSAIYGFRDPSLLVGAEGYFGRL</sequence>